<dbReference type="InterPro" id="IPR011044">
    <property type="entry name" value="Quino_amine_DH_bsu"/>
</dbReference>
<proteinExistence type="predicted"/>
<sequence length="347" mass="36749">MRHDLPMRPIADFVPSSRFSGPSRPSRSRRRPSRFGRTAGVVGPATLAAVLAFTAACSSDAVDSAGSGDVQETSANSEMGSIDGGSLSTAGPNAGSVGSGNSGSADGLGQGGAAQPDTTGEVEVVRELGHDSAAFTQGLEMRDGELYESTGDYGTSWVSARPLDSGPTDYRVKTDPLPGREFGEGMTITGNTLWQLTWKDGIAYKRDATTLEETGRAEYDGEGWGLCTMGDQLVMSDGSNKLTLRDPETFEPTGEINVALGAKGVDNLNELDCSDGRIYANVWMTDRIVRIDPSSGEVDAQWDLGELQQPRPSDPDAVLNGIAKVPGSDTFIVTGKLWPNMYEVRLK</sequence>
<protein>
    <submittedName>
        <fullName evidence="2">Glutaminyl-peptide cyclotransferase</fullName>
    </submittedName>
</protein>
<keyword evidence="3" id="KW-1185">Reference proteome</keyword>
<dbReference type="KEGG" id="dtm:BJL86_0849"/>
<dbReference type="InterPro" id="IPR007788">
    <property type="entry name" value="QCT"/>
</dbReference>
<dbReference type="GO" id="GO:0016603">
    <property type="term" value="F:glutaminyl-peptide cyclotransferase activity"/>
    <property type="evidence" value="ECO:0007669"/>
    <property type="project" value="InterPro"/>
</dbReference>
<evidence type="ECO:0000313" key="2">
    <source>
        <dbReference type="EMBL" id="ANI91643.1"/>
    </source>
</evidence>
<feature type="compositionally biased region" description="Gly residues" evidence="1">
    <location>
        <begin position="97"/>
        <end position="112"/>
    </location>
</feature>
<dbReference type="SUPFAM" id="SSF50969">
    <property type="entry name" value="YVTN repeat-like/Quinoprotein amine dehydrogenase"/>
    <property type="match status" value="1"/>
</dbReference>
<name>A0A173LIB7_9ACTN</name>
<feature type="compositionally biased region" description="Low complexity" evidence="1">
    <location>
        <begin position="15"/>
        <end position="25"/>
    </location>
</feature>
<gene>
    <name evidence="2" type="ORF">BJL86_0849</name>
</gene>
<feature type="compositionally biased region" description="Low complexity" evidence="1">
    <location>
        <begin position="61"/>
        <end position="70"/>
    </location>
</feature>
<feature type="region of interest" description="Disordered" evidence="1">
    <location>
        <begin position="1"/>
        <end position="38"/>
    </location>
</feature>
<feature type="region of interest" description="Disordered" evidence="1">
    <location>
        <begin position="61"/>
        <end position="119"/>
    </location>
</feature>
<keyword evidence="2" id="KW-0808">Transferase</keyword>
<evidence type="ECO:0000256" key="1">
    <source>
        <dbReference type="SAM" id="MobiDB-lite"/>
    </source>
</evidence>
<accession>A0A173LIB7</accession>
<dbReference type="EMBL" id="CP015961">
    <property type="protein sequence ID" value="ANI91643.1"/>
    <property type="molecule type" value="Genomic_DNA"/>
</dbReference>
<organism evidence="2 3">
    <name type="scientific">Dietzia timorensis</name>
    <dbReference type="NCBI Taxonomy" id="499555"/>
    <lineage>
        <taxon>Bacteria</taxon>
        <taxon>Bacillati</taxon>
        <taxon>Actinomycetota</taxon>
        <taxon>Actinomycetes</taxon>
        <taxon>Mycobacteriales</taxon>
        <taxon>Dietziaceae</taxon>
        <taxon>Dietzia</taxon>
    </lineage>
</organism>
<dbReference type="AlphaFoldDB" id="A0A173LIB7"/>
<reference evidence="2 3" key="1">
    <citation type="submission" date="2016-06" db="EMBL/GenBank/DDBJ databases">
        <title>Complete genome sequence of a saline-alkali tolerant type strain Dietzia timorensis ID05-A0528T.</title>
        <authorList>
            <person name="Wu X."/>
        </authorList>
    </citation>
    <scope>NUCLEOTIDE SEQUENCE [LARGE SCALE GENOMIC DNA]</scope>
    <source>
        <strain evidence="2 3">ID05-A0528</strain>
    </source>
</reference>
<dbReference type="STRING" id="499555.BJL86_0849"/>
<dbReference type="Pfam" id="PF05096">
    <property type="entry name" value="Glu_cyclase_2"/>
    <property type="match status" value="1"/>
</dbReference>
<evidence type="ECO:0000313" key="3">
    <source>
        <dbReference type="Proteomes" id="UP000186104"/>
    </source>
</evidence>
<dbReference type="Proteomes" id="UP000186104">
    <property type="component" value="Chromosome"/>
</dbReference>
<dbReference type="PANTHER" id="PTHR31270:SF1">
    <property type="entry name" value="GLUTAMINYL-PEPTIDE CYCLOTRANSFERASE"/>
    <property type="match status" value="1"/>
</dbReference>
<dbReference type="PANTHER" id="PTHR31270">
    <property type="entry name" value="GLUTAMINYL-PEPTIDE CYCLOTRANSFERASE"/>
    <property type="match status" value="1"/>
</dbReference>